<protein>
    <recommendedName>
        <fullName evidence="4">YfhD-like protein</fullName>
    </recommendedName>
</protein>
<sequence length="62" mass="7333">MSKRKVEKNRDTVTKNEENINSEVQFAYEQSGELTDLEVEKGRKELSADYERNAEKKKQNRL</sequence>
<dbReference type="EMBL" id="QBKR01000023">
    <property type="protein sequence ID" value="PTX55040.1"/>
    <property type="molecule type" value="Genomic_DNA"/>
</dbReference>
<evidence type="ECO:0008006" key="4">
    <source>
        <dbReference type="Google" id="ProtNLM"/>
    </source>
</evidence>
<proteinExistence type="predicted"/>
<feature type="compositionally biased region" description="Basic and acidic residues" evidence="1">
    <location>
        <begin position="8"/>
        <end position="18"/>
    </location>
</feature>
<evidence type="ECO:0000313" key="2">
    <source>
        <dbReference type="EMBL" id="PTX55040.1"/>
    </source>
</evidence>
<reference evidence="2 3" key="1">
    <citation type="submission" date="2018-04" db="EMBL/GenBank/DDBJ databases">
        <title>Genomic Encyclopedia of Archaeal and Bacterial Type Strains, Phase II (KMG-II): from individual species to whole genera.</title>
        <authorList>
            <person name="Goeker M."/>
        </authorList>
    </citation>
    <scope>NUCLEOTIDE SEQUENCE [LARGE SCALE GENOMIC DNA]</scope>
    <source>
        <strain evidence="2 3">DSM 45787</strain>
    </source>
</reference>
<dbReference type="AlphaFoldDB" id="A0A2T6BG58"/>
<keyword evidence="3" id="KW-1185">Reference proteome</keyword>
<comment type="caution">
    <text evidence="2">The sequence shown here is derived from an EMBL/GenBank/DDBJ whole genome shotgun (WGS) entry which is preliminary data.</text>
</comment>
<evidence type="ECO:0000313" key="3">
    <source>
        <dbReference type="Proteomes" id="UP000244240"/>
    </source>
</evidence>
<dbReference type="Proteomes" id="UP000244240">
    <property type="component" value="Unassembled WGS sequence"/>
</dbReference>
<name>A0A2T6BG58_9BACL</name>
<accession>A0A2T6BG58</accession>
<dbReference type="RefSeq" id="WP_108025438.1">
    <property type="nucleotide sequence ID" value="NZ_QBKR01000023.1"/>
</dbReference>
<feature type="region of interest" description="Disordered" evidence="1">
    <location>
        <begin position="1"/>
        <end position="27"/>
    </location>
</feature>
<evidence type="ECO:0000256" key="1">
    <source>
        <dbReference type="SAM" id="MobiDB-lite"/>
    </source>
</evidence>
<organism evidence="2 3">
    <name type="scientific">Melghirimyces profundicolus</name>
    <dbReference type="NCBI Taxonomy" id="1242148"/>
    <lineage>
        <taxon>Bacteria</taxon>
        <taxon>Bacillati</taxon>
        <taxon>Bacillota</taxon>
        <taxon>Bacilli</taxon>
        <taxon>Bacillales</taxon>
        <taxon>Thermoactinomycetaceae</taxon>
        <taxon>Melghirimyces</taxon>
    </lineage>
</organism>
<gene>
    <name evidence="2" type="ORF">C8P63_12364</name>
</gene>